<keyword evidence="3" id="KW-1185">Reference proteome</keyword>
<dbReference type="Proteomes" id="UP000800093">
    <property type="component" value="Unassembled WGS sequence"/>
</dbReference>
<dbReference type="Gene3D" id="1.50.10.20">
    <property type="match status" value="1"/>
</dbReference>
<dbReference type="AlphaFoldDB" id="A0A9P4N7X1"/>
<comment type="caution">
    <text evidence="2">The sequence shown here is derived from an EMBL/GenBank/DDBJ whole genome shotgun (WGS) entry which is preliminary data.</text>
</comment>
<dbReference type="PANTHER" id="PTHR47791:SF1">
    <property type="entry name" value="ENDO MANNANASE, GH76 FAMILY (EUROFUNG)"/>
    <property type="match status" value="1"/>
</dbReference>
<evidence type="ECO:0000256" key="1">
    <source>
        <dbReference type="SAM" id="SignalP"/>
    </source>
</evidence>
<dbReference type="InterPro" id="IPR005198">
    <property type="entry name" value="Glyco_hydro_76"/>
</dbReference>
<evidence type="ECO:0000313" key="2">
    <source>
        <dbReference type="EMBL" id="KAF2267569.1"/>
    </source>
</evidence>
<dbReference type="InterPro" id="IPR008928">
    <property type="entry name" value="6-hairpin_glycosidase_sf"/>
</dbReference>
<gene>
    <name evidence="2" type="ORF">CC78DRAFT_456702</name>
</gene>
<protein>
    <submittedName>
        <fullName evidence="2">Glycosyl hydrolase</fullName>
    </submittedName>
</protein>
<feature type="signal peptide" evidence="1">
    <location>
        <begin position="1"/>
        <end position="21"/>
    </location>
</feature>
<sequence length="412" mass="45458">MHISNPVFHLLPLILLPSTSAQNTTDPTERASLAFSTLEIWYDSETGTWNTAGWWQDANVITMISNLAKALPNSGIPAQAKEIFTNTLQNAPIKNPDPGRENGTVGEASAKNGYNKIVDENGLILTTYPEGWDEIARGNMVTTEANNEPDPQDWLDGFYDDDLWWALGWIGAYDTTNDVKYLQLAEGIFEAVTKAWPTRCGNGGIFWRSVKDYMNAIANELFLSTAAHLANRADNKTYFLGWAEKELEWFLGTGMINERGTINDGLTEDCRNNNKTVWSYNQGVIVGGLVELNKASPNSSYLSLASKIAKAAIDELSTENGIIRDVCEASDCGGDGTQFKGIFIRNLQLLHEVAPDDIYVKTIKANADSIWYNDREEDNRLSLKWTGPFLQPGNASTHSSAMDALVAAITVK</sequence>
<dbReference type="PANTHER" id="PTHR47791">
    <property type="entry name" value="MEIOTICALLY UP-REGULATED GENE 191 PROTEIN"/>
    <property type="match status" value="1"/>
</dbReference>
<keyword evidence="2" id="KW-0378">Hydrolase</keyword>
<dbReference type="InterPro" id="IPR053169">
    <property type="entry name" value="MUG_Protein"/>
</dbReference>
<feature type="chain" id="PRO_5040475368" evidence="1">
    <location>
        <begin position="22"/>
        <end position="412"/>
    </location>
</feature>
<keyword evidence="1" id="KW-0732">Signal</keyword>
<accession>A0A9P4N7X1</accession>
<reference evidence="3" key="1">
    <citation type="journal article" date="2020" name="Stud. Mycol.">
        <title>101 Dothideomycetes genomes: A test case for predicting lifestyles and emergence of pathogens.</title>
        <authorList>
            <person name="Haridas S."/>
            <person name="Albert R."/>
            <person name="Binder M."/>
            <person name="Bloem J."/>
            <person name="LaButti K."/>
            <person name="Salamov A."/>
            <person name="Andreopoulos B."/>
            <person name="Baker S."/>
            <person name="Barry K."/>
            <person name="Bills G."/>
            <person name="Bluhm B."/>
            <person name="Cannon C."/>
            <person name="Castanera R."/>
            <person name="Culley D."/>
            <person name="Daum C."/>
            <person name="Ezra D."/>
            <person name="Gonzalez J."/>
            <person name="Henrissat B."/>
            <person name="Kuo A."/>
            <person name="Liang C."/>
            <person name="Lipzen A."/>
            <person name="Lutzoni F."/>
            <person name="Magnuson J."/>
            <person name="Mondo S."/>
            <person name="Nolan M."/>
            <person name="Ohm R."/>
            <person name="Pangilinan J."/>
            <person name="Park H.-J."/>
            <person name="Ramirez L."/>
            <person name="Alfaro M."/>
            <person name="Sun H."/>
            <person name="Tritt A."/>
            <person name="Yoshinaga Y."/>
            <person name="Zwiers L.-H."/>
            <person name="Turgeon B."/>
            <person name="Goodwin S."/>
            <person name="Spatafora J."/>
            <person name="Crous P."/>
            <person name="Grigoriev I."/>
        </authorList>
    </citation>
    <scope>NUCLEOTIDE SEQUENCE [LARGE SCALE GENOMIC DNA]</scope>
    <source>
        <strain evidence="3">CBS 304.66</strain>
    </source>
</reference>
<dbReference type="Pfam" id="PF03663">
    <property type="entry name" value="Glyco_hydro_76"/>
    <property type="match status" value="1"/>
</dbReference>
<dbReference type="OrthoDB" id="9984024at2759"/>
<dbReference type="EMBL" id="ML986590">
    <property type="protein sequence ID" value="KAF2267569.1"/>
    <property type="molecule type" value="Genomic_DNA"/>
</dbReference>
<dbReference type="SUPFAM" id="SSF48208">
    <property type="entry name" value="Six-hairpin glycosidases"/>
    <property type="match status" value="1"/>
</dbReference>
<dbReference type="GO" id="GO:0016787">
    <property type="term" value="F:hydrolase activity"/>
    <property type="evidence" value="ECO:0007669"/>
    <property type="project" value="UniProtKB-KW"/>
</dbReference>
<proteinExistence type="predicted"/>
<dbReference type="GO" id="GO:0005975">
    <property type="term" value="P:carbohydrate metabolic process"/>
    <property type="evidence" value="ECO:0007669"/>
    <property type="project" value="InterPro"/>
</dbReference>
<evidence type="ECO:0000313" key="3">
    <source>
        <dbReference type="Proteomes" id="UP000800093"/>
    </source>
</evidence>
<organism evidence="2 3">
    <name type="scientific">Lojkania enalia</name>
    <dbReference type="NCBI Taxonomy" id="147567"/>
    <lineage>
        <taxon>Eukaryota</taxon>
        <taxon>Fungi</taxon>
        <taxon>Dikarya</taxon>
        <taxon>Ascomycota</taxon>
        <taxon>Pezizomycotina</taxon>
        <taxon>Dothideomycetes</taxon>
        <taxon>Pleosporomycetidae</taxon>
        <taxon>Pleosporales</taxon>
        <taxon>Pleosporales incertae sedis</taxon>
        <taxon>Lojkania</taxon>
    </lineage>
</organism>
<name>A0A9P4N7X1_9PLEO</name>